<proteinExistence type="predicted"/>
<reference evidence="2 3" key="2">
    <citation type="submission" date="2020-07" db="EMBL/GenBank/DDBJ databases">
        <title>Genome assembly of wild tea tree DASZ reveals pedigree and selection history of tea varieties.</title>
        <authorList>
            <person name="Zhang W."/>
        </authorList>
    </citation>
    <scope>NUCLEOTIDE SEQUENCE [LARGE SCALE GENOMIC DNA]</scope>
    <source>
        <strain evidence="3">cv. G240</strain>
        <tissue evidence="2">Leaf</tissue>
    </source>
</reference>
<sequence>MAKPNNLYHLTATTALIFLITCQSLSARPLNNDLAATEPALLNLALPGGVAPPEKESALPCDLNSEVNFDVGVRAHERVRGRYGALFLNMLPKGTTVPNSGPSKGINGDNN</sequence>
<gene>
    <name evidence="2" type="ORF">HYC85_013720</name>
</gene>
<keyword evidence="1" id="KW-0732">Signal</keyword>
<dbReference type="EMBL" id="JACBKZ010000006">
    <property type="protein sequence ID" value="KAF5947763.1"/>
    <property type="molecule type" value="Genomic_DNA"/>
</dbReference>
<keyword evidence="3" id="KW-1185">Reference proteome</keyword>
<accession>A0A7J7H447</accession>
<name>A0A7J7H447_CAMSI</name>
<protein>
    <submittedName>
        <fullName evidence="2">Uncharacterized protein</fullName>
    </submittedName>
</protein>
<dbReference type="AlphaFoldDB" id="A0A7J7H447"/>
<feature type="chain" id="PRO_5029559082" evidence="1">
    <location>
        <begin position="28"/>
        <end position="111"/>
    </location>
</feature>
<evidence type="ECO:0000313" key="3">
    <source>
        <dbReference type="Proteomes" id="UP000593564"/>
    </source>
</evidence>
<comment type="caution">
    <text evidence="2">The sequence shown here is derived from an EMBL/GenBank/DDBJ whole genome shotgun (WGS) entry which is preliminary data.</text>
</comment>
<feature type="signal peptide" evidence="1">
    <location>
        <begin position="1"/>
        <end position="27"/>
    </location>
</feature>
<evidence type="ECO:0000256" key="1">
    <source>
        <dbReference type="SAM" id="SignalP"/>
    </source>
</evidence>
<reference evidence="3" key="1">
    <citation type="journal article" date="2020" name="Nat. Commun.">
        <title>Genome assembly of wild tea tree DASZ reveals pedigree and selection history of tea varieties.</title>
        <authorList>
            <person name="Zhang W."/>
            <person name="Zhang Y."/>
            <person name="Qiu H."/>
            <person name="Guo Y."/>
            <person name="Wan H."/>
            <person name="Zhang X."/>
            <person name="Scossa F."/>
            <person name="Alseekh S."/>
            <person name="Zhang Q."/>
            <person name="Wang P."/>
            <person name="Xu L."/>
            <person name="Schmidt M.H."/>
            <person name="Jia X."/>
            <person name="Li D."/>
            <person name="Zhu A."/>
            <person name="Guo F."/>
            <person name="Chen W."/>
            <person name="Ni D."/>
            <person name="Usadel B."/>
            <person name="Fernie A.R."/>
            <person name="Wen W."/>
        </authorList>
    </citation>
    <scope>NUCLEOTIDE SEQUENCE [LARGE SCALE GENOMIC DNA]</scope>
    <source>
        <strain evidence="3">cv. G240</strain>
    </source>
</reference>
<dbReference type="Proteomes" id="UP000593564">
    <property type="component" value="Unassembled WGS sequence"/>
</dbReference>
<organism evidence="2 3">
    <name type="scientific">Camellia sinensis</name>
    <name type="common">Tea plant</name>
    <name type="synonym">Thea sinensis</name>
    <dbReference type="NCBI Taxonomy" id="4442"/>
    <lineage>
        <taxon>Eukaryota</taxon>
        <taxon>Viridiplantae</taxon>
        <taxon>Streptophyta</taxon>
        <taxon>Embryophyta</taxon>
        <taxon>Tracheophyta</taxon>
        <taxon>Spermatophyta</taxon>
        <taxon>Magnoliopsida</taxon>
        <taxon>eudicotyledons</taxon>
        <taxon>Gunneridae</taxon>
        <taxon>Pentapetalae</taxon>
        <taxon>asterids</taxon>
        <taxon>Ericales</taxon>
        <taxon>Theaceae</taxon>
        <taxon>Camellia</taxon>
    </lineage>
</organism>
<evidence type="ECO:0000313" key="2">
    <source>
        <dbReference type="EMBL" id="KAF5947763.1"/>
    </source>
</evidence>